<gene>
    <name evidence="2" type="ORF">BEU02_00825</name>
</gene>
<feature type="transmembrane region" description="Helical" evidence="1">
    <location>
        <begin position="12"/>
        <end position="31"/>
    </location>
</feature>
<protein>
    <recommendedName>
        <fullName evidence="4">Transcription factor zinc-finger domain-containing protein</fullName>
    </recommendedName>
</protein>
<organism evidence="2 3">
    <name type="scientific">Marine Group III euryarchaeote CG-Epi5</name>
    <dbReference type="NCBI Taxonomy" id="1888999"/>
    <lineage>
        <taxon>Archaea</taxon>
        <taxon>Methanobacteriati</taxon>
        <taxon>Thermoplasmatota</taxon>
        <taxon>Thermoplasmata</taxon>
        <taxon>Candidatus Thermoprofundales</taxon>
    </lineage>
</organism>
<feature type="transmembrane region" description="Helical" evidence="1">
    <location>
        <begin position="37"/>
        <end position="60"/>
    </location>
</feature>
<reference evidence="2 3" key="1">
    <citation type="submission" date="2016-08" db="EMBL/GenBank/DDBJ databases">
        <title>New Insights into Marine Group III Euryarchaeota, from dark to light.</title>
        <authorList>
            <person name="Haro-Moreno J.M."/>
            <person name="Rodriguez-Valera F."/>
            <person name="Lopez-Garcia P."/>
            <person name="Moreira D."/>
            <person name="Martin-Cuadrado A.B."/>
        </authorList>
    </citation>
    <scope>NUCLEOTIDE SEQUENCE [LARGE SCALE GENOMIC DNA]</scope>
    <source>
        <strain evidence="2">CG-Epi5</strain>
    </source>
</reference>
<keyword evidence="1" id="KW-0472">Membrane</keyword>
<dbReference type="AlphaFoldDB" id="A0A1J5U0A3"/>
<keyword evidence="1" id="KW-0812">Transmembrane</keyword>
<evidence type="ECO:0000256" key="1">
    <source>
        <dbReference type="SAM" id="Phobius"/>
    </source>
</evidence>
<name>A0A1J5U0A3_9ARCH</name>
<proteinExistence type="predicted"/>
<sequence>MKTSSNPYEFKWNWRGVTFLLIALISAYIFLNEPSYVFNILPIEVPTTFFGIIAMLSLIISMRFSTGTTNEYFCPSCKGFFFEIDRFKFIRNGKVTKSSANKHDSILEHLNNSTELSELQCPSCSKDLNSFNVLYRLEHKSSSGSLVKDLAIETAVDSVFGGVKDMQIEGCKTCKSLWLDESNRLNISSGRVVSNEESLE</sequence>
<evidence type="ECO:0000313" key="3">
    <source>
        <dbReference type="Proteomes" id="UP000183686"/>
    </source>
</evidence>
<comment type="caution">
    <text evidence="2">The sequence shown here is derived from an EMBL/GenBank/DDBJ whole genome shotgun (WGS) entry which is preliminary data.</text>
</comment>
<keyword evidence="1" id="KW-1133">Transmembrane helix</keyword>
<evidence type="ECO:0008006" key="4">
    <source>
        <dbReference type="Google" id="ProtNLM"/>
    </source>
</evidence>
<dbReference type="EMBL" id="MIYW01000020">
    <property type="protein sequence ID" value="OIR21936.1"/>
    <property type="molecule type" value="Genomic_DNA"/>
</dbReference>
<evidence type="ECO:0000313" key="2">
    <source>
        <dbReference type="EMBL" id="OIR21936.1"/>
    </source>
</evidence>
<dbReference type="Proteomes" id="UP000183686">
    <property type="component" value="Unassembled WGS sequence"/>
</dbReference>
<accession>A0A1J5U0A3</accession>